<keyword evidence="2" id="KW-1185">Reference proteome</keyword>
<organism evidence="2 3">
    <name type="scientific">Sapajus apella</name>
    <name type="common">Brown-capped capuchin</name>
    <name type="synonym">Cebus apella</name>
    <dbReference type="NCBI Taxonomy" id="9515"/>
    <lineage>
        <taxon>Eukaryota</taxon>
        <taxon>Metazoa</taxon>
        <taxon>Chordata</taxon>
        <taxon>Craniata</taxon>
        <taxon>Vertebrata</taxon>
        <taxon>Euteleostomi</taxon>
        <taxon>Mammalia</taxon>
        <taxon>Eutheria</taxon>
        <taxon>Euarchontoglires</taxon>
        <taxon>Primates</taxon>
        <taxon>Haplorrhini</taxon>
        <taxon>Platyrrhini</taxon>
        <taxon>Cebidae</taxon>
        <taxon>Cebinae</taxon>
        <taxon>Sapajus</taxon>
    </lineage>
</organism>
<dbReference type="Proteomes" id="UP000504640">
    <property type="component" value="Unplaced"/>
</dbReference>
<sequence>MAPVKISHVVSFSSQDPRYPVENLLNPDSPRRPWLSCPQDKSGQLKVELQLERAVPIGYIDVGNCGCAFLQIDVGRSSWPLDRPFVTLLPATMLMSLTDSKQGKNRSRVRMFKDVDFLAPASGESWDRLRLTCSQPFTRHQSFGLAFLRVRSSLDSLDVPVEGPSALVSSVLNQDHGRMEVEGSQQLQSHVRRALNINSRVKHTCRVLLMLRSLVLAPG</sequence>
<dbReference type="AlphaFoldDB" id="A0A6J3GA02"/>
<dbReference type="GO" id="GO:0000012">
    <property type="term" value="P:single strand break repair"/>
    <property type="evidence" value="ECO:0007669"/>
    <property type="project" value="InterPro"/>
</dbReference>
<dbReference type="GeneID" id="116537012"/>
<dbReference type="Gene3D" id="2.60.120.260">
    <property type="entry name" value="Galactose-binding domain-like"/>
    <property type="match status" value="1"/>
</dbReference>
<dbReference type="Pfam" id="PF01834">
    <property type="entry name" value="XRCC1_N"/>
    <property type="match status" value="1"/>
</dbReference>
<dbReference type="GO" id="GO:0003684">
    <property type="term" value="F:damaged DNA binding"/>
    <property type="evidence" value="ECO:0007669"/>
    <property type="project" value="InterPro"/>
</dbReference>
<dbReference type="PANTHER" id="PTHR11370">
    <property type="entry name" value="DNA-REPAIR PROTEIN XRCC1"/>
    <property type="match status" value="1"/>
</dbReference>
<dbReference type="FunFam" id="2.60.120.260:FF:000025">
    <property type="entry name" value="DNA repair protein XRCC1 isoform X1"/>
    <property type="match status" value="1"/>
</dbReference>
<accession>A0A6J3GA02</accession>
<evidence type="ECO:0000313" key="2">
    <source>
        <dbReference type="Proteomes" id="UP000504640"/>
    </source>
</evidence>
<dbReference type="PANTHER" id="PTHR11370:SF4">
    <property type="entry name" value="DNA-REPAIR PROTEIN XRCC1 N-TERMINAL DOMAIN-CONTAINING PROTEIN"/>
    <property type="match status" value="1"/>
</dbReference>
<dbReference type="InterPro" id="IPR008979">
    <property type="entry name" value="Galactose-bd-like_sf"/>
</dbReference>
<reference evidence="3" key="1">
    <citation type="submission" date="2025-08" db="UniProtKB">
        <authorList>
            <consortium name="RefSeq"/>
        </authorList>
    </citation>
    <scope>IDENTIFICATION</scope>
    <source>
        <tissue evidence="3">Blood</tissue>
    </source>
</reference>
<evidence type="ECO:0000313" key="3">
    <source>
        <dbReference type="RefSeq" id="XP_032114829.1"/>
    </source>
</evidence>
<protein>
    <submittedName>
        <fullName evidence="3">Short transient receptor potential channel 2-like protein isoform X3</fullName>
    </submittedName>
</protein>
<dbReference type="SUPFAM" id="SSF49785">
    <property type="entry name" value="Galactose-binding domain-like"/>
    <property type="match status" value="1"/>
</dbReference>
<dbReference type="RefSeq" id="XP_032114829.1">
    <property type="nucleotide sequence ID" value="XM_032258938.1"/>
</dbReference>
<name>A0A6J3GA02_SAPAP</name>
<evidence type="ECO:0000259" key="1">
    <source>
        <dbReference type="Pfam" id="PF01834"/>
    </source>
</evidence>
<dbReference type="InterPro" id="IPR002706">
    <property type="entry name" value="Xrcc1_N"/>
</dbReference>
<gene>
    <name evidence="3" type="primary">LOC116537012</name>
</gene>
<dbReference type="GO" id="GO:0005634">
    <property type="term" value="C:nucleus"/>
    <property type="evidence" value="ECO:0007669"/>
    <property type="project" value="InterPro"/>
</dbReference>
<feature type="domain" description="DNA-repair protein Xrcc1 N-terminal" evidence="1">
    <location>
        <begin position="1"/>
        <end position="150"/>
    </location>
</feature>
<proteinExistence type="predicted"/>
<dbReference type="CTD" id="100133315"/>
<dbReference type="GO" id="GO:0006284">
    <property type="term" value="P:base-excision repair"/>
    <property type="evidence" value="ECO:0007669"/>
    <property type="project" value="TreeGrafter"/>
</dbReference>